<dbReference type="Gene3D" id="3.30.200.20">
    <property type="entry name" value="Phosphorylase Kinase, domain 1"/>
    <property type="match status" value="1"/>
</dbReference>
<dbReference type="EMBL" id="AP022601">
    <property type="protein sequence ID" value="BBY92185.1"/>
    <property type="molecule type" value="Genomic_DNA"/>
</dbReference>
<gene>
    <name evidence="10" type="ORF">MGALJ_18540</name>
</gene>
<evidence type="ECO:0000256" key="2">
    <source>
        <dbReference type="ARBA" id="ARBA00022527"/>
    </source>
</evidence>
<dbReference type="GO" id="GO:0004674">
    <property type="term" value="F:protein serine/threonine kinase activity"/>
    <property type="evidence" value="ECO:0007669"/>
    <property type="project" value="UniProtKB-KW"/>
</dbReference>
<feature type="compositionally biased region" description="Gly residues" evidence="8">
    <location>
        <begin position="459"/>
        <end position="478"/>
    </location>
</feature>
<evidence type="ECO:0000313" key="11">
    <source>
        <dbReference type="Proteomes" id="UP000465785"/>
    </source>
</evidence>
<feature type="region of interest" description="Disordered" evidence="8">
    <location>
        <begin position="399"/>
        <end position="478"/>
    </location>
</feature>
<dbReference type="EC" id="2.7.11.1" evidence="1"/>
<dbReference type="InterPro" id="IPR000719">
    <property type="entry name" value="Prot_kinase_dom"/>
</dbReference>
<keyword evidence="3" id="KW-0808">Transferase</keyword>
<dbReference type="InterPro" id="IPR008271">
    <property type="entry name" value="Ser/Thr_kinase_AS"/>
</dbReference>
<dbReference type="PANTHER" id="PTHR43289">
    <property type="entry name" value="MITOGEN-ACTIVATED PROTEIN KINASE KINASE KINASE 20-RELATED"/>
    <property type="match status" value="1"/>
</dbReference>
<dbReference type="PROSITE" id="PS00108">
    <property type="entry name" value="PROTEIN_KINASE_ST"/>
    <property type="match status" value="1"/>
</dbReference>
<evidence type="ECO:0000256" key="3">
    <source>
        <dbReference type="ARBA" id="ARBA00022679"/>
    </source>
</evidence>
<reference evidence="10 11" key="1">
    <citation type="journal article" date="2019" name="Emerg. Microbes Infect.">
        <title>Comprehensive subspecies identification of 175 nontuberculous mycobacteria species based on 7547 genomic profiles.</title>
        <authorList>
            <person name="Matsumoto Y."/>
            <person name="Kinjo T."/>
            <person name="Motooka D."/>
            <person name="Nabeya D."/>
            <person name="Jung N."/>
            <person name="Uechi K."/>
            <person name="Horii T."/>
            <person name="Iida T."/>
            <person name="Fujita J."/>
            <person name="Nakamura S."/>
        </authorList>
    </citation>
    <scope>NUCLEOTIDE SEQUENCE [LARGE SCALE GENOMIC DNA]</scope>
    <source>
        <strain evidence="10 11">JCM 6399</strain>
    </source>
</reference>
<dbReference type="Proteomes" id="UP000465785">
    <property type="component" value="Chromosome"/>
</dbReference>
<dbReference type="SMART" id="SM00220">
    <property type="entry name" value="S_TKc"/>
    <property type="match status" value="1"/>
</dbReference>
<protein>
    <recommendedName>
        <fullName evidence="1">non-specific serine/threonine protein kinase</fullName>
        <ecNumber evidence="1">2.7.11.1</ecNumber>
    </recommendedName>
</protein>
<dbReference type="Pfam" id="PF00069">
    <property type="entry name" value="Pkinase"/>
    <property type="match status" value="1"/>
</dbReference>
<dbReference type="PROSITE" id="PS00107">
    <property type="entry name" value="PROTEIN_KINASE_ATP"/>
    <property type="match status" value="1"/>
</dbReference>
<dbReference type="SUPFAM" id="SSF56112">
    <property type="entry name" value="Protein kinase-like (PK-like)"/>
    <property type="match status" value="1"/>
</dbReference>
<accession>A0A9W4FEL2</accession>
<keyword evidence="4 7" id="KW-0547">Nucleotide-binding</keyword>
<feature type="compositionally biased region" description="Gly residues" evidence="8">
    <location>
        <begin position="420"/>
        <end position="433"/>
    </location>
</feature>
<dbReference type="GO" id="GO:0005524">
    <property type="term" value="F:ATP binding"/>
    <property type="evidence" value="ECO:0007669"/>
    <property type="project" value="UniProtKB-UniRule"/>
</dbReference>
<sequence length="478" mass="49530">MYCGHYGYLTVMNGVGLLGGRYELRDVLGFGATAEVCDGWDTRLSRPVAIKLLRRGLSSQADVRQRFEIEARAAAGLNHPNIVRVYDIGNDNETPFIVMERLPGDTLGDQIALGPLSEAQTFAALRDVLAALAVAHDAGMLHRDIKPGNLLVAPSGTVKVADFGIVKTATSVHTTTGHIVGTLAYMSPDRVSGKPASVDDDLYAVGVVGYEALTGQKPFSQEDIMPLAHAIIEGRPLPLKDLRPDIDPVLADVIERAMSPDPLRRFGSADAMRTALDGDTTALVSPVPAIAHGRSPRVFGVRRKSSAVVNAVPAASVKRSPERVLKVAGSGVLLGAVALAVLALTSNPLSTTPTTAPETFSVSTPVPSPIGVTEVPLSTAPTVPPSPVPVVVLVEAEQPSPTRVVEVARPPELRRTGSFSGRGSGGSASGNGSGSVSRGDENGIINGARGAGDRKTGNGNNGNGNGNKGNANGNGGKR</sequence>
<evidence type="ECO:0000256" key="8">
    <source>
        <dbReference type="SAM" id="MobiDB-lite"/>
    </source>
</evidence>
<feature type="domain" description="Protein kinase" evidence="9">
    <location>
        <begin position="22"/>
        <end position="283"/>
    </location>
</feature>
<dbReference type="PROSITE" id="PS50011">
    <property type="entry name" value="PROTEIN_KINASE_DOM"/>
    <property type="match status" value="1"/>
</dbReference>
<dbReference type="InterPro" id="IPR011009">
    <property type="entry name" value="Kinase-like_dom_sf"/>
</dbReference>
<dbReference type="KEGG" id="mgau:MGALJ_18540"/>
<dbReference type="GO" id="GO:0080090">
    <property type="term" value="P:regulation of primary metabolic process"/>
    <property type="evidence" value="ECO:0007669"/>
    <property type="project" value="UniProtKB-ARBA"/>
</dbReference>
<evidence type="ECO:0000313" key="10">
    <source>
        <dbReference type="EMBL" id="BBY92185.1"/>
    </source>
</evidence>
<evidence type="ECO:0000259" key="9">
    <source>
        <dbReference type="PROSITE" id="PS50011"/>
    </source>
</evidence>
<keyword evidence="11" id="KW-1185">Reference proteome</keyword>
<name>A0A9W4FEL2_9MYCO</name>
<dbReference type="CDD" id="cd14014">
    <property type="entry name" value="STKc_PknB_like"/>
    <property type="match status" value="1"/>
</dbReference>
<evidence type="ECO:0000256" key="5">
    <source>
        <dbReference type="ARBA" id="ARBA00022777"/>
    </source>
</evidence>
<keyword evidence="5" id="KW-0418">Kinase</keyword>
<dbReference type="AlphaFoldDB" id="A0A9W4FEL2"/>
<organism evidence="10 11">
    <name type="scientific">Mycobacterium gallinarum</name>
    <dbReference type="NCBI Taxonomy" id="39689"/>
    <lineage>
        <taxon>Bacteria</taxon>
        <taxon>Bacillati</taxon>
        <taxon>Actinomycetota</taxon>
        <taxon>Actinomycetes</taxon>
        <taxon>Mycobacteriales</taxon>
        <taxon>Mycobacteriaceae</taxon>
        <taxon>Mycobacterium</taxon>
    </lineage>
</organism>
<evidence type="ECO:0000256" key="7">
    <source>
        <dbReference type="PROSITE-ProRule" id="PRU10141"/>
    </source>
</evidence>
<feature type="binding site" evidence="7">
    <location>
        <position position="51"/>
    </location>
    <ligand>
        <name>ATP</name>
        <dbReference type="ChEBI" id="CHEBI:30616"/>
    </ligand>
</feature>
<proteinExistence type="predicted"/>
<dbReference type="Gene3D" id="1.10.510.10">
    <property type="entry name" value="Transferase(Phosphotransferase) domain 1"/>
    <property type="match status" value="1"/>
</dbReference>
<keyword evidence="2" id="KW-0723">Serine/threonine-protein kinase</keyword>
<evidence type="ECO:0000256" key="1">
    <source>
        <dbReference type="ARBA" id="ARBA00012513"/>
    </source>
</evidence>
<evidence type="ECO:0000256" key="6">
    <source>
        <dbReference type="ARBA" id="ARBA00022840"/>
    </source>
</evidence>
<evidence type="ECO:0000256" key="4">
    <source>
        <dbReference type="ARBA" id="ARBA00022741"/>
    </source>
</evidence>
<keyword evidence="6 7" id="KW-0067">ATP-binding</keyword>
<dbReference type="PANTHER" id="PTHR43289:SF6">
    <property type="entry name" value="SERINE_THREONINE-PROTEIN KINASE NEKL-3"/>
    <property type="match status" value="1"/>
</dbReference>
<dbReference type="InterPro" id="IPR017441">
    <property type="entry name" value="Protein_kinase_ATP_BS"/>
</dbReference>